<dbReference type="AlphaFoldDB" id="A0A1I8ECA0"/>
<proteinExistence type="predicted"/>
<evidence type="ECO:0000313" key="2">
    <source>
        <dbReference type="WBParaSite" id="maker-PairedContig_1260-snap-gene-4.33-mRNA-1"/>
    </source>
</evidence>
<protein>
    <submittedName>
        <fullName evidence="2">Uncharacterized protein</fullName>
    </submittedName>
</protein>
<organism evidence="2">
    <name type="scientific">Wuchereria bancrofti</name>
    <dbReference type="NCBI Taxonomy" id="6293"/>
    <lineage>
        <taxon>Eukaryota</taxon>
        <taxon>Metazoa</taxon>
        <taxon>Ecdysozoa</taxon>
        <taxon>Nematoda</taxon>
        <taxon>Chromadorea</taxon>
        <taxon>Rhabditida</taxon>
        <taxon>Spirurina</taxon>
        <taxon>Spiruromorpha</taxon>
        <taxon>Filarioidea</taxon>
        <taxon>Onchocercidae</taxon>
        <taxon>Wuchereria</taxon>
    </lineage>
</organism>
<evidence type="ECO:0000256" key="1">
    <source>
        <dbReference type="SAM" id="MobiDB-lite"/>
    </source>
</evidence>
<feature type="region of interest" description="Disordered" evidence="1">
    <location>
        <begin position="41"/>
        <end position="60"/>
    </location>
</feature>
<name>A0A1I8ECA0_WUCBA</name>
<accession>A0A1I8ECA0</accession>
<reference evidence="2" key="1">
    <citation type="submission" date="2016-11" db="UniProtKB">
        <authorList>
            <consortium name="WormBaseParasite"/>
        </authorList>
    </citation>
    <scope>IDENTIFICATION</scope>
    <source>
        <strain evidence="2">pt0022</strain>
    </source>
</reference>
<dbReference type="WBParaSite" id="maker-PairedContig_1260-snap-gene-4.33-mRNA-1">
    <property type="protein sequence ID" value="maker-PairedContig_1260-snap-gene-4.33-mRNA-1"/>
    <property type="gene ID" value="maker-PairedContig_1260-snap-gene-4.33"/>
</dbReference>
<sequence length="273" mass="30952">MSHFLFRVLTEVREYSSYCFLEDRSKDDLLVKMEGERRCKESSLNKRKIKGSESSPKRKKCEVAQPGSSVVVLTAQQQINYVGKQQSIKFMRNWVCNKSLNIDQDKNVKRVQGAPDSKGNVTNFGNQRTSKHFPTLSYSLHTTPIAIVSSPSAVISSVSSIVKRTSNKATRIPFGRNQDISGNQEPNRCIRDLSGDKVAVGELNGRISVAVPGCRERLNDNRKRSNGFRTPLQSPTLYVKHCNDLLMAPKKRRCTRSYRMTKVPMPRMLRSPR</sequence>